<sequence>MIRINRETDYGIGILSMLARDDDARVTAATLADRRGLPQPMVSKILKHLARAGILVSYRGAKGGYGLARRPEEITVAEIIAALEGPISLTECVEEGVEACQYSNYCTVSGNWTRINRVVHEALSCITLAEMSAPEPDMPGTAGPGARDEFPIEFSGVRYVSDV</sequence>
<gene>
    <name evidence="1" type="primary">cymR</name>
    <name evidence="1" type="ORF">KBTEX_01579</name>
</gene>
<dbReference type="PROSITE" id="PS51197">
    <property type="entry name" value="HTH_RRF2_2"/>
    <property type="match status" value="1"/>
</dbReference>
<dbReference type="NCBIfam" id="TIGR00738">
    <property type="entry name" value="rrf2_super"/>
    <property type="match status" value="1"/>
</dbReference>
<dbReference type="EMBL" id="MN079098">
    <property type="protein sequence ID" value="QEA05259.1"/>
    <property type="molecule type" value="Genomic_DNA"/>
</dbReference>
<reference evidence="1" key="1">
    <citation type="submission" date="2019-06" db="EMBL/GenBank/DDBJ databases">
        <authorList>
            <person name="Murdoch R.W."/>
            <person name="Fathepure B."/>
        </authorList>
    </citation>
    <scope>NUCLEOTIDE SEQUENCE</scope>
</reference>
<dbReference type="SUPFAM" id="SSF46785">
    <property type="entry name" value="Winged helix' DNA-binding domain"/>
    <property type="match status" value="1"/>
</dbReference>
<organism evidence="1">
    <name type="scientific">uncultured organism</name>
    <dbReference type="NCBI Taxonomy" id="155900"/>
    <lineage>
        <taxon>unclassified sequences</taxon>
        <taxon>environmental samples</taxon>
    </lineage>
</organism>
<dbReference type="PANTHER" id="PTHR33221:SF2">
    <property type="entry name" value="TRANSCRIPTIONAL REGULATOR"/>
    <property type="match status" value="1"/>
</dbReference>
<dbReference type="Gene3D" id="1.10.10.10">
    <property type="entry name" value="Winged helix-like DNA-binding domain superfamily/Winged helix DNA-binding domain"/>
    <property type="match status" value="1"/>
</dbReference>
<protein>
    <submittedName>
        <fullName evidence="1">HTH-type transcriptional regulator CymR</fullName>
    </submittedName>
</protein>
<accession>A0A5B8R808</accession>
<dbReference type="NCBIfam" id="TIGR02944">
    <property type="entry name" value="suf_reg_Xantho"/>
    <property type="match status" value="1"/>
</dbReference>
<dbReference type="InterPro" id="IPR014290">
    <property type="entry name" value="SUF_FeS_clus_asmbl_reg"/>
</dbReference>
<dbReference type="InterPro" id="IPR036388">
    <property type="entry name" value="WH-like_DNA-bd_sf"/>
</dbReference>
<dbReference type="Pfam" id="PF02082">
    <property type="entry name" value="Rrf2"/>
    <property type="match status" value="1"/>
</dbReference>
<dbReference type="GO" id="GO:0003700">
    <property type="term" value="F:DNA-binding transcription factor activity"/>
    <property type="evidence" value="ECO:0007669"/>
    <property type="project" value="TreeGrafter"/>
</dbReference>
<dbReference type="InterPro" id="IPR036390">
    <property type="entry name" value="WH_DNA-bd_sf"/>
</dbReference>
<name>A0A5B8R808_9ZZZZ</name>
<dbReference type="PANTHER" id="PTHR33221">
    <property type="entry name" value="WINGED HELIX-TURN-HELIX TRANSCRIPTIONAL REGULATOR, RRF2 FAMILY"/>
    <property type="match status" value="1"/>
</dbReference>
<dbReference type="PROSITE" id="PS01332">
    <property type="entry name" value="HTH_RRF2_1"/>
    <property type="match status" value="1"/>
</dbReference>
<dbReference type="InterPro" id="IPR000944">
    <property type="entry name" value="Tscrpt_reg_Rrf2"/>
</dbReference>
<dbReference type="InterPro" id="IPR030489">
    <property type="entry name" value="TR_Rrf2-type_CS"/>
</dbReference>
<evidence type="ECO:0000313" key="1">
    <source>
        <dbReference type="EMBL" id="QEA05259.1"/>
    </source>
</evidence>
<dbReference type="AlphaFoldDB" id="A0A5B8R808"/>
<proteinExistence type="predicted"/>